<proteinExistence type="predicted"/>
<feature type="transmembrane region" description="Helical" evidence="1">
    <location>
        <begin position="149"/>
        <end position="167"/>
    </location>
</feature>
<evidence type="ECO:0000313" key="3">
    <source>
        <dbReference type="Proteomes" id="UP000275652"/>
    </source>
</evidence>
<organism evidence="2 3">
    <name type="scientific">Aphanomyces astaci</name>
    <name type="common">Crayfish plague agent</name>
    <dbReference type="NCBI Taxonomy" id="112090"/>
    <lineage>
        <taxon>Eukaryota</taxon>
        <taxon>Sar</taxon>
        <taxon>Stramenopiles</taxon>
        <taxon>Oomycota</taxon>
        <taxon>Saprolegniomycetes</taxon>
        <taxon>Saprolegniales</taxon>
        <taxon>Verrucalvaceae</taxon>
        <taxon>Aphanomyces</taxon>
    </lineage>
</organism>
<accession>A0A9X8HDU0</accession>
<dbReference type="AlphaFoldDB" id="A0A9X8HDU0"/>
<keyword evidence="1" id="KW-1133">Transmembrane helix</keyword>
<keyword evidence="1" id="KW-0472">Membrane</keyword>
<evidence type="ECO:0008006" key="4">
    <source>
        <dbReference type="Google" id="ProtNLM"/>
    </source>
</evidence>
<dbReference type="Proteomes" id="UP000275652">
    <property type="component" value="Unassembled WGS sequence"/>
</dbReference>
<dbReference type="EMBL" id="QUTI01018788">
    <property type="protein sequence ID" value="RLO10015.1"/>
    <property type="molecule type" value="Genomic_DNA"/>
</dbReference>
<feature type="transmembrane region" description="Helical" evidence="1">
    <location>
        <begin position="212"/>
        <end position="232"/>
    </location>
</feature>
<sequence length="260" mass="28754">MEGYPCSKKCNGSQGGRGGSFYGIEDTVLHASLVGLVSDVCKCRPSTSHDDPFVTFRMCDHGCKNKIHEDFSKDDLPALSNASSSFWGTTDRRRPIDSAVANSVKGMNVDTLAFCTMDTIVDQVRKELSHKYGHMLVQWYEAVDWQEPLILGLISFHVLLLTAVLAFRHVYPVQVGLFALICGTIYTSEYLNSVGRDNWQAFASQNYFDTHGVFMGIFVAGPLLAIGFVQLASNIHAMAHLVVAVKRHELNKTSKAKKSN</sequence>
<evidence type="ECO:0000313" key="2">
    <source>
        <dbReference type="EMBL" id="RLO10015.1"/>
    </source>
</evidence>
<evidence type="ECO:0000256" key="1">
    <source>
        <dbReference type="SAM" id="Phobius"/>
    </source>
</evidence>
<keyword evidence="1" id="KW-0812">Transmembrane</keyword>
<reference evidence="2 3" key="1">
    <citation type="journal article" date="2018" name="J. Invertebr. Pathol.">
        <title>New genotyping method for the causative agent of crayfish plague (Aphanomyces astaci) based on whole genome data.</title>
        <authorList>
            <person name="Minardi D."/>
            <person name="Studholme D.J."/>
            <person name="van der Giezen M."/>
            <person name="Pretto T."/>
            <person name="Oidtmann B."/>
        </authorList>
    </citation>
    <scope>NUCLEOTIDE SEQUENCE [LARGE SCALE GENOMIC DNA]</scope>
    <source>
        <strain evidence="2 3">KB13</strain>
    </source>
</reference>
<name>A0A9X8HDU0_APHAT</name>
<gene>
    <name evidence="2" type="ORF">DYB28_012786</name>
</gene>
<dbReference type="InterPro" id="IPR026721">
    <property type="entry name" value="TMEM18"/>
</dbReference>
<protein>
    <recommendedName>
        <fullName evidence="4">Transmembrane protein 18</fullName>
    </recommendedName>
</protein>
<dbReference type="Pfam" id="PF14770">
    <property type="entry name" value="TMEM18"/>
    <property type="match status" value="1"/>
</dbReference>
<comment type="caution">
    <text evidence="2">The sequence shown here is derived from an EMBL/GenBank/DDBJ whole genome shotgun (WGS) entry which is preliminary data.</text>
</comment>